<evidence type="ECO:0000313" key="3">
    <source>
        <dbReference type="Proteomes" id="UP000005632"/>
    </source>
</evidence>
<dbReference type="InterPro" id="IPR036866">
    <property type="entry name" value="RibonucZ/Hydroxyglut_hydro"/>
</dbReference>
<keyword evidence="3" id="KW-1185">Reference proteome</keyword>
<dbReference type="PANTHER" id="PTHR13754:SF13">
    <property type="entry name" value="METALLO-BETA-LACTAMASE SUPERFAMILY PROTEIN (AFU_ORTHOLOGUE AFUA_3G07630)"/>
    <property type="match status" value="1"/>
</dbReference>
<dbReference type="Proteomes" id="UP000005632">
    <property type="component" value="Chromosome"/>
</dbReference>
<dbReference type="PANTHER" id="PTHR13754">
    <property type="entry name" value="METALLO-BETA-LACTAMASE SUPERFAMILY PROTEIN"/>
    <property type="match status" value="1"/>
</dbReference>
<name>G8QSX1_SPHPG</name>
<dbReference type="InterPro" id="IPR041712">
    <property type="entry name" value="DHPS-like_MBL-fold"/>
</dbReference>
<protein>
    <submittedName>
        <fullName evidence="2">Metal-dependent hydrolase, beta-lactamase superfamily II</fullName>
    </submittedName>
</protein>
<accession>G8QSX1</accession>
<dbReference type="GO" id="GO:0016787">
    <property type="term" value="F:hydrolase activity"/>
    <property type="evidence" value="ECO:0007669"/>
    <property type="project" value="UniProtKB-KW"/>
</dbReference>
<dbReference type="OrthoDB" id="9803916at2"/>
<organism evidence="2 3">
    <name type="scientific">Sphaerochaeta pleomorpha (strain ATCC BAA-1885 / DSM 22778 / Grapes)</name>
    <dbReference type="NCBI Taxonomy" id="158190"/>
    <lineage>
        <taxon>Bacteria</taxon>
        <taxon>Pseudomonadati</taxon>
        <taxon>Spirochaetota</taxon>
        <taxon>Spirochaetia</taxon>
        <taxon>Spirochaetales</taxon>
        <taxon>Sphaerochaetaceae</taxon>
        <taxon>Sphaerochaeta</taxon>
    </lineage>
</organism>
<feature type="domain" description="Metallo-beta-lactamase" evidence="1">
    <location>
        <begin position="22"/>
        <end position="82"/>
    </location>
</feature>
<dbReference type="EMBL" id="CP003155">
    <property type="protein sequence ID" value="AEV30153.1"/>
    <property type="molecule type" value="Genomic_DNA"/>
</dbReference>
<gene>
    <name evidence="2" type="ordered locus">SpiGrapes_2381</name>
</gene>
<keyword evidence="2" id="KW-0378">Hydrolase</keyword>
<dbReference type="CDD" id="cd07713">
    <property type="entry name" value="DHPS-like_MBL-fold"/>
    <property type="match status" value="1"/>
</dbReference>
<dbReference type="GO" id="GO:0016740">
    <property type="term" value="F:transferase activity"/>
    <property type="evidence" value="ECO:0007669"/>
    <property type="project" value="TreeGrafter"/>
</dbReference>
<dbReference type="InterPro" id="IPR052926">
    <property type="entry name" value="Metallo-beta-lactamase_dom"/>
</dbReference>
<sequence length="276" mass="30806">MITISVLLENTTKLVSTKAKHGLSIAIDAKDSHILLDVGPNALFAKNALQMQYDLRKIDTLVLSHSHVDHTGGLSTFAQINPTADIFLFDNPDSRYYVKVLGFLPFNVSLKAPRAVAKRITTLHDNHSIHANACFIKNTCTAYSKPQLNVNLYKKEKDGLVSDNFSHEGILVIEDEGELVLFNSCSHTGVCNSIESVRQQYKNQKIRAYVGGFHFHDPLRNANESKENLDAFVRYIQESGINLYTGHCTGIENIRYLQSKLGDQIQRIATGESLCI</sequence>
<dbReference type="Pfam" id="PF00753">
    <property type="entry name" value="Lactamase_B"/>
    <property type="match status" value="1"/>
</dbReference>
<dbReference type="RefSeq" id="WP_014270994.1">
    <property type="nucleotide sequence ID" value="NC_016633.1"/>
</dbReference>
<evidence type="ECO:0000313" key="2">
    <source>
        <dbReference type="EMBL" id="AEV30153.1"/>
    </source>
</evidence>
<dbReference type="InterPro" id="IPR001279">
    <property type="entry name" value="Metallo-B-lactamas"/>
</dbReference>
<dbReference type="SUPFAM" id="SSF56281">
    <property type="entry name" value="Metallo-hydrolase/oxidoreductase"/>
    <property type="match status" value="1"/>
</dbReference>
<dbReference type="HOGENOM" id="CLU_036012_0_0_12"/>
<evidence type="ECO:0000259" key="1">
    <source>
        <dbReference type="Pfam" id="PF00753"/>
    </source>
</evidence>
<dbReference type="eggNOG" id="COG1237">
    <property type="taxonomic scope" value="Bacteria"/>
</dbReference>
<dbReference type="KEGG" id="sgp:SpiGrapes_2381"/>
<dbReference type="STRING" id="158190.SpiGrapes_2381"/>
<dbReference type="Gene3D" id="3.60.15.10">
    <property type="entry name" value="Ribonuclease Z/Hydroxyacylglutathione hydrolase-like"/>
    <property type="match status" value="1"/>
</dbReference>
<dbReference type="AlphaFoldDB" id="G8QSX1"/>
<reference evidence="2 3" key="1">
    <citation type="submission" date="2011-11" db="EMBL/GenBank/DDBJ databases">
        <title>Complete sequence of Spirochaeta sp. grapes.</title>
        <authorList>
            <consortium name="US DOE Joint Genome Institute"/>
            <person name="Lucas S."/>
            <person name="Han J."/>
            <person name="Lapidus A."/>
            <person name="Cheng J.-F."/>
            <person name="Goodwin L."/>
            <person name="Pitluck S."/>
            <person name="Peters L."/>
            <person name="Ovchinnikova G."/>
            <person name="Munk A.C."/>
            <person name="Detter J.C."/>
            <person name="Han C."/>
            <person name="Tapia R."/>
            <person name="Land M."/>
            <person name="Hauser L."/>
            <person name="Kyrpides N."/>
            <person name="Ivanova N."/>
            <person name="Pagani I."/>
            <person name="Ritalahtilisa K."/>
            <person name="Loeffler F."/>
            <person name="Woyke T."/>
        </authorList>
    </citation>
    <scope>NUCLEOTIDE SEQUENCE [LARGE SCALE GENOMIC DNA]</scope>
    <source>
        <strain evidence="3">ATCC BAA-1885 / DSM 22778 / Grapes</strain>
    </source>
</reference>
<proteinExistence type="predicted"/>